<gene>
    <name evidence="4" type="ORF">IBL26_02625</name>
</gene>
<dbReference type="EMBL" id="JACTVA010000003">
    <property type="protein sequence ID" value="MBC9205715.1"/>
    <property type="molecule type" value="Genomic_DNA"/>
</dbReference>
<dbReference type="Pfam" id="PF01156">
    <property type="entry name" value="IU_nuc_hydro"/>
    <property type="match status" value="1"/>
</dbReference>
<keyword evidence="5" id="KW-1185">Reference proteome</keyword>
<evidence type="ECO:0000256" key="2">
    <source>
        <dbReference type="ARBA" id="ARBA00023295"/>
    </source>
</evidence>
<organism evidence="4 5">
    <name type="scientific">Teichococcus aerophilus</name>
    <dbReference type="NCBI Taxonomy" id="1224513"/>
    <lineage>
        <taxon>Bacteria</taxon>
        <taxon>Pseudomonadati</taxon>
        <taxon>Pseudomonadota</taxon>
        <taxon>Alphaproteobacteria</taxon>
        <taxon>Acetobacterales</taxon>
        <taxon>Roseomonadaceae</taxon>
        <taxon>Roseomonas</taxon>
    </lineage>
</organism>
<dbReference type="SUPFAM" id="SSF53590">
    <property type="entry name" value="Nucleoside hydrolase"/>
    <property type="match status" value="1"/>
</dbReference>
<protein>
    <submittedName>
        <fullName evidence="4">Nucleoside hydrolase</fullName>
    </submittedName>
</protein>
<dbReference type="Proteomes" id="UP000626026">
    <property type="component" value="Unassembled WGS sequence"/>
</dbReference>
<dbReference type="InterPro" id="IPR015910">
    <property type="entry name" value="I/U_nuclsd_hydro_CS"/>
</dbReference>
<keyword evidence="2" id="KW-0326">Glycosidase</keyword>
<dbReference type="InterPro" id="IPR023186">
    <property type="entry name" value="IUNH"/>
</dbReference>
<reference evidence="4 5" key="1">
    <citation type="journal article" date="2013" name="Int. J. Syst. Evol. Microbiol.">
        <title>Roseomonas aerophila sp. nov., isolated from air.</title>
        <authorList>
            <person name="Kim S.J."/>
            <person name="Weon H.Y."/>
            <person name="Ahn J.H."/>
            <person name="Hong S.B."/>
            <person name="Seok S.J."/>
            <person name="Whang K.S."/>
            <person name="Kwon S.W."/>
        </authorList>
    </citation>
    <scope>NUCLEOTIDE SEQUENCE [LARGE SCALE GENOMIC DNA]</scope>
    <source>
        <strain evidence="4 5">NBRC 108923</strain>
    </source>
</reference>
<dbReference type="PROSITE" id="PS01247">
    <property type="entry name" value="IUNH"/>
    <property type="match status" value="1"/>
</dbReference>
<dbReference type="InterPro" id="IPR036452">
    <property type="entry name" value="Ribo_hydro-like"/>
</dbReference>
<comment type="caution">
    <text evidence="4">The sequence shown here is derived from an EMBL/GenBank/DDBJ whole genome shotgun (WGS) entry which is preliminary data.</text>
</comment>
<evidence type="ECO:0000313" key="4">
    <source>
        <dbReference type="EMBL" id="MBC9205715.1"/>
    </source>
</evidence>
<evidence type="ECO:0000259" key="3">
    <source>
        <dbReference type="Pfam" id="PF01156"/>
    </source>
</evidence>
<dbReference type="PANTHER" id="PTHR12304:SF4">
    <property type="entry name" value="URIDINE NUCLEOSIDASE"/>
    <property type="match status" value="1"/>
</dbReference>
<dbReference type="Gene3D" id="3.90.245.10">
    <property type="entry name" value="Ribonucleoside hydrolase-like"/>
    <property type="match status" value="1"/>
</dbReference>
<feature type="domain" description="Inosine/uridine-preferring nucleoside hydrolase" evidence="3">
    <location>
        <begin position="15"/>
        <end position="307"/>
    </location>
</feature>
<evidence type="ECO:0000313" key="5">
    <source>
        <dbReference type="Proteomes" id="UP000626026"/>
    </source>
</evidence>
<proteinExistence type="predicted"/>
<keyword evidence="1 4" id="KW-0378">Hydrolase</keyword>
<sequence length="317" mass="32558">MPMPASSANPARHTIVDCDPGTDDAIALWLAFAAPELDVALVTVAGGNAGLAQTLANARAVVGLAGHDVPVVAGAERPLFGAFQAEVKVHGADGLAGVRLPEGPPVTPGVAADAIRDQLRRAAPASVTLLGIAAATNLALALATEPALADRVAEIVLMTGALGEGNWTPGAEFNAAMDPESLAVLLSAGRPVTLVTLDLTAQALVTPQRIAALRALGQGQCLRACCDIMDAVPPSRRLGHRGHPLHDPCAVAWLLAPSLFTARDVAVQVECGTGPGRGRTHIDRWGRSGQPANARFLESLDADGFFQLLGERLATLP</sequence>
<accession>A0ABR7RGM1</accession>
<evidence type="ECO:0000256" key="1">
    <source>
        <dbReference type="ARBA" id="ARBA00022801"/>
    </source>
</evidence>
<dbReference type="InterPro" id="IPR001910">
    <property type="entry name" value="Inosine/uridine_hydrolase_dom"/>
</dbReference>
<dbReference type="PANTHER" id="PTHR12304">
    <property type="entry name" value="INOSINE-URIDINE PREFERRING NUCLEOSIDE HYDROLASE"/>
    <property type="match status" value="1"/>
</dbReference>
<name>A0ABR7RGM1_9PROT</name>
<dbReference type="GO" id="GO:0016787">
    <property type="term" value="F:hydrolase activity"/>
    <property type="evidence" value="ECO:0007669"/>
    <property type="project" value="UniProtKB-KW"/>
</dbReference>